<comment type="caution">
    <text evidence="3">The sequence shown here is derived from an EMBL/GenBank/DDBJ whole genome shotgun (WGS) entry which is preliminary data.</text>
</comment>
<evidence type="ECO:0000259" key="2">
    <source>
        <dbReference type="PROSITE" id="PS51898"/>
    </source>
</evidence>
<dbReference type="AlphaFoldDB" id="A0A8J3IUJ0"/>
<dbReference type="GO" id="GO:0006310">
    <property type="term" value="P:DNA recombination"/>
    <property type="evidence" value="ECO:0007669"/>
    <property type="project" value="UniProtKB-KW"/>
</dbReference>
<dbReference type="InterPro" id="IPR002104">
    <property type="entry name" value="Integrase_catalytic"/>
</dbReference>
<gene>
    <name evidence="3" type="ORF">KSF_065140</name>
</gene>
<dbReference type="InterPro" id="IPR011010">
    <property type="entry name" value="DNA_brk_join_enz"/>
</dbReference>
<dbReference type="PANTHER" id="PTHR30349:SF90">
    <property type="entry name" value="TYROSINE RECOMBINASE XERD"/>
    <property type="match status" value="1"/>
</dbReference>
<name>A0A8J3IUJ0_9CHLR</name>
<sequence length="159" mass="17717">MLAEQATARNRAILWVLFDTGMRATEICALRLGDVDLEQGIVSVQEKGATVRRLTLGHEGLRHLLAYLDNYRLGAAVGGERTDEDSLFLSEADRPLTKSRITLLFDRLKQRAGITRKGVGPALLRESFAMRYLQTGGDLDALWELLGQKESLLPQLCHL</sequence>
<protein>
    <recommendedName>
        <fullName evidence="2">Tyr recombinase domain-containing protein</fullName>
    </recommendedName>
</protein>
<keyword evidence="4" id="KW-1185">Reference proteome</keyword>
<evidence type="ECO:0000313" key="4">
    <source>
        <dbReference type="Proteomes" id="UP000597444"/>
    </source>
</evidence>
<feature type="domain" description="Tyr recombinase" evidence="2">
    <location>
        <begin position="1"/>
        <end position="159"/>
    </location>
</feature>
<dbReference type="Gene3D" id="1.10.443.10">
    <property type="entry name" value="Intergrase catalytic core"/>
    <property type="match status" value="1"/>
</dbReference>
<keyword evidence="1" id="KW-0233">DNA recombination</keyword>
<organism evidence="3 4">
    <name type="scientific">Reticulibacter mediterranei</name>
    <dbReference type="NCBI Taxonomy" id="2778369"/>
    <lineage>
        <taxon>Bacteria</taxon>
        <taxon>Bacillati</taxon>
        <taxon>Chloroflexota</taxon>
        <taxon>Ktedonobacteria</taxon>
        <taxon>Ktedonobacterales</taxon>
        <taxon>Reticulibacteraceae</taxon>
        <taxon>Reticulibacter</taxon>
    </lineage>
</organism>
<evidence type="ECO:0000313" key="3">
    <source>
        <dbReference type="EMBL" id="GHO96466.1"/>
    </source>
</evidence>
<dbReference type="InterPro" id="IPR013762">
    <property type="entry name" value="Integrase-like_cat_sf"/>
</dbReference>
<dbReference type="EMBL" id="BNJK01000001">
    <property type="protein sequence ID" value="GHO96466.1"/>
    <property type="molecule type" value="Genomic_DNA"/>
</dbReference>
<dbReference type="SUPFAM" id="SSF56349">
    <property type="entry name" value="DNA breaking-rejoining enzymes"/>
    <property type="match status" value="1"/>
</dbReference>
<dbReference type="GO" id="GO:0015074">
    <property type="term" value="P:DNA integration"/>
    <property type="evidence" value="ECO:0007669"/>
    <property type="project" value="InterPro"/>
</dbReference>
<proteinExistence type="predicted"/>
<accession>A0A8J3IUJ0</accession>
<dbReference type="GO" id="GO:0003677">
    <property type="term" value="F:DNA binding"/>
    <property type="evidence" value="ECO:0007669"/>
    <property type="project" value="InterPro"/>
</dbReference>
<evidence type="ECO:0000256" key="1">
    <source>
        <dbReference type="ARBA" id="ARBA00023172"/>
    </source>
</evidence>
<reference evidence="3" key="1">
    <citation type="submission" date="2020-10" db="EMBL/GenBank/DDBJ databases">
        <title>Taxonomic study of unclassified bacteria belonging to the class Ktedonobacteria.</title>
        <authorList>
            <person name="Yabe S."/>
            <person name="Wang C.M."/>
            <person name="Zheng Y."/>
            <person name="Sakai Y."/>
            <person name="Cavaletti L."/>
            <person name="Monciardini P."/>
            <person name="Donadio S."/>
        </authorList>
    </citation>
    <scope>NUCLEOTIDE SEQUENCE</scope>
    <source>
        <strain evidence="3">ID150040</strain>
    </source>
</reference>
<dbReference type="Pfam" id="PF00589">
    <property type="entry name" value="Phage_integrase"/>
    <property type="match status" value="1"/>
</dbReference>
<dbReference type="PROSITE" id="PS51898">
    <property type="entry name" value="TYR_RECOMBINASE"/>
    <property type="match status" value="1"/>
</dbReference>
<dbReference type="Proteomes" id="UP000597444">
    <property type="component" value="Unassembled WGS sequence"/>
</dbReference>
<dbReference type="InterPro" id="IPR050090">
    <property type="entry name" value="Tyrosine_recombinase_XerCD"/>
</dbReference>
<dbReference type="PANTHER" id="PTHR30349">
    <property type="entry name" value="PHAGE INTEGRASE-RELATED"/>
    <property type="match status" value="1"/>
</dbReference>